<organism evidence="2 3">
    <name type="scientific">Ceratosolen solmsi marchali</name>
    <dbReference type="NCBI Taxonomy" id="326594"/>
    <lineage>
        <taxon>Eukaryota</taxon>
        <taxon>Metazoa</taxon>
        <taxon>Ecdysozoa</taxon>
        <taxon>Arthropoda</taxon>
        <taxon>Hexapoda</taxon>
        <taxon>Insecta</taxon>
        <taxon>Pterygota</taxon>
        <taxon>Neoptera</taxon>
        <taxon>Endopterygota</taxon>
        <taxon>Hymenoptera</taxon>
        <taxon>Apocrita</taxon>
        <taxon>Proctotrupomorpha</taxon>
        <taxon>Chalcidoidea</taxon>
        <taxon>Agaonidae</taxon>
        <taxon>Agaoninae</taxon>
        <taxon>Ceratosolen</taxon>
    </lineage>
</organism>
<protein>
    <submittedName>
        <fullName evidence="3">Uncharacterized protein LOC105363887</fullName>
    </submittedName>
</protein>
<dbReference type="KEGG" id="csol:105363887"/>
<proteinExistence type="predicted"/>
<dbReference type="Proteomes" id="UP000695007">
    <property type="component" value="Unplaced"/>
</dbReference>
<evidence type="ECO:0000313" key="2">
    <source>
        <dbReference type="Proteomes" id="UP000695007"/>
    </source>
</evidence>
<dbReference type="RefSeq" id="XP_011499993.1">
    <property type="nucleotide sequence ID" value="XM_011501691.1"/>
</dbReference>
<evidence type="ECO:0000256" key="1">
    <source>
        <dbReference type="SAM" id="MobiDB-lite"/>
    </source>
</evidence>
<dbReference type="GeneID" id="105363887"/>
<reference evidence="3" key="1">
    <citation type="submission" date="2025-08" db="UniProtKB">
        <authorList>
            <consortium name="RefSeq"/>
        </authorList>
    </citation>
    <scope>IDENTIFICATION</scope>
</reference>
<accession>A0AAJ7DXG7</accession>
<feature type="compositionally biased region" description="Basic and acidic residues" evidence="1">
    <location>
        <begin position="110"/>
        <end position="122"/>
    </location>
</feature>
<feature type="compositionally biased region" description="Basic and acidic residues" evidence="1">
    <location>
        <begin position="178"/>
        <end position="200"/>
    </location>
</feature>
<evidence type="ECO:0000313" key="3">
    <source>
        <dbReference type="RefSeq" id="XP_011499993.1"/>
    </source>
</evidence>
<name>A0AAJ7DXG7_9HYME</name>
<keyword evidence="2" id="KW-1185">Reference proteome</keyword>
<gene>
    <name evidence="3" type="primary">LOC105363887</name>
</gene>
<feature type="compositionally biased region" description="Basic and acidic residues" evidence="1">
    <location>
        <begin position="157"/>
        <end position="171"/>
    </location>
</feature>
<dbReference type="AlphaFoldDB" id="A0AAJ7DXG7"/>
<feature type="region of interest" description="Disordered" evidence="1">
    <location>
        <begin position="88"/>
        <end position="231"/>
    </location>
</feature>
<sequence length="325" mass="37800">MLAYIFRGFFLIGILSWYSMSLWKMIDSYFKDQFQRYLDEEYVRNPKMREDIHLHTAVDKLDKLSTDAPHEQCNQLLNCTDDVGLIGQTERELGPPDNSSTEAGVDEGDQEKKEEDEKRDESQTPYCIKCDEDDDAETPKERNEPPPTPPTPPSIAKKIDDKAFAAGREETEQLSLFDKTEESKRNQMNERDKEEQEQHQKSTKRRWSNGLGVGAKSERTTNSNKKLRQGMHVITFRDDKFKSVTRKRRVTKDEDGWDFAEFLDEGDRALRDKEEEEDVDAGISLADLPYKPLIDVYDLQRFSQEEFCPLTLEDDTSCDEARSWP</sequence>